<evidence type="ECO:0000313" key="2">
    <source>
        <dbReference type="Proteomes" id="UP000092460"/>
    </source>
</evidence>
<dbReference type="VEuPathDB" id="VectorBase:GPPI048415"/>
<dbReference type="Proteomes" id="UP000092460">
    <property type="component" value="Unassembled WGS sequence"/>
</dbReference>
<dbReference type="EnsemblMetazoa" id="GPPI048415-RA">
    <property type="protein sequence ID" value="GPPI048415-PA"/>
    <property type="gene ID" value="GPPI048415"/>
</dbReference>
<dbReference type="AlphaFoldDB" id="A0A1B0C3W5"/>
<sequence length="167" mass="18290">MTELNASKSVLQNEQIKGLPAKITSAKLYSSSKSANNSPLLFEIALTRFSSSSACSFASSASCFNFLISISGAVRPFTSANSVRAVSTMANTYSLQRLPSTLSLQRQMPVSVSQEGTFSNEPLESQPQEYFKIKFKPCSERYLLISASHTILDLQISTKEELWKEGA</sequence>
<protein>
    <submittedName>
        <fullName evidence="1">Uncharacterized protein</fullName>
    </submittedName>
</protein>
<accession>A0A1B0C3W5</accession>
<organism evidence="1 2">
    <name type="scientific">Glossina palpalis gambiensis</name>
    <dbReference type="NCBI Taxonomy" id="67801"/>
    <lineage>
        <taxon>Eukaryota</taxon>
        <taxon>Metazoa</taxon>
        <taxon>Ecdysozoa</taxon>
        <taxon>Arthropoda</taxon>
        <taxon>Hexapoda</taxon>
        <taxon>Insecta</taxon>
        <taxon>Pterygota</taxon>
        <taxon>Neoptera</taxon>
        <taxon>Endopterygota</taxon>
        <taxon>Diptera</taxon>
        <taxon>Brachycera</taxon>
        <taxon>Muscomorpha</taxon>
        <taxon>Hippoboscoidea</taxon>
        <taxon>Glossinidae</taxon>
        <taxon>Glossina</taxon>
    </lineage>
</organism>
<reference evidence="2" key="1">
    <citation type="submission" date="2015-01" db="EMBL/GenBank/DDBJ databases">
        <authorList>
            <person name="Aksoy S."/>
            <person name="Warren W."/>
            <person name="Wilson R.K."/>
        </authorList>
    </citation>
    <scope>NUCLEOTIDE SEQUENCE [LARGE SCALE GENOMIC DNA]</scope>
    <source>
        <strain evidence="2">IAEA</strain>
    </source>
</reference>
<dbReference type="EMBL" id="JXJN01025133">
    <property type="status" value="NOT_ANNOTATED_CDS"/>
    <property type="molecule type" value="Genomic_DNA"/>
</dbReference>
<proteinExistence type="predicted"/>
<name>A0A1B0C3W5_9MUSC</name>
<keyword evidence="2" id="KW-1185">Reference proteome</keyword>
<reference evidence="1" key="2">
    <citation type="submission" date="2020-05" db="UniProtKB">
        <authorList>
            <consortium name="EnsemblMetazoa"/>
        </authorList>
    </citation>
    <scope>IDENTIFICATION</scope>
    <source>
        <strain evidence="1">IAEA</strain>
    </source>
</reference>
<evidence type="ECO:0000313" key="1">
    <source>
        <dbReference type="EnsemblMetazoa" id="GPPI048415-PA"/>
    </source>
</evidence>